<evidence type="ECO:0000313" key="1">
    <source>
        <dbReference type="EMBL" id="KAA1076709.1"/>
    </source>
</evidence>
<sequence>MVARSLKLGFQKKLPASTRGSGLIQSLTALEDIKLPFFGGTIFSGSELLGSVSDPDEIVDKSDDRLTEGSGEESGMIRLDFFTSQRRVVVFDRWMMNGEK</sequence>
<comment type="caution">
    <text evidence="1">The sequence shown here is derived from an EMBL/GenBank/DDBJ whole genome shotgun (WGS) entry which is preliminary data.</text>
</comment>
<protein>
    <submittedName>
        <fullName evidence="1">Uncharacterized protein</fullName>
    </submittedName>
</protein>
<evidence type="ECO:0000313" key="2">
    <source>
        <dbReference type="Proteomes" id="UP000324748"/>
    </source>
</evidence>
<gene>
    <name evidence="1" type="ORF">PGT21_016528</name>
</gene>
<dbReference type="AlphaFoldDB" id="A0A5B0ML42"/>
<organism evidence="1 2">
    <name type="scientific">Puccinia graminis f. sp. tritici</name>
    <dbReference type="NCBI Taxonomy" id="56615"/>
    <lineage>
        <taxon>Eukaryota</taxon>
        <taxon>Fungi</taxon>
        <taxon>Dikarya</taxon>
        <taxon>Basidiomycota</taxon>
        <taxon>Pucciniomycotina</taxon>
        <taxon>Pucciniomycetes</taxon>
        <taxon>Pucciniales</taxon>
        <taxon>Pucciniaceae</taxon>
        <taxon>Puccinia</taxon>
    </lineage>
</organism>
<accession>A0A5B0ML42</accession>
<name>A0A5B0ML42_PUCGR</name>
<reference evidence="1 2" key="1">
    <citation type="submission" date="2019-05" db="EMBL/GenBank/DDBJ databases">
        <title>Emergence of the Ug99 lineage of the wheat stem rust pathogen through somatic hybridization.</title>
        <authorList>
            <person name="Li F."/>
            <person name="Upadhyaya N.M."/>
            <person name="Sperschneider J."/>
            <person name="Matny O."/>
            <person name="Nguyen-Phuc H."/>
            <person name="Mago R."/>
            <person name="Raley C."/>
            <person name="Miller M.E."/>
            <person name="Silverstein K.A.T."/>
            <person name="Henningsen E."/>
            <person name="Hirsch C.D."/>
            <person name="Visser B."/>
            <person name="Pretorius Z.A."/>
            <person name="Steffenson B.J."/>
            <person name="Schwessinger B."/>
            <person name="Dodds P.N."/>
            <person name="Figueroa M."/>
        </authorList>
    </citation>
    <scope>NUCLEOTIDE SEQUENCE [LARGE SCALE GENOMIC DNA]</scope>
    <source>
        <strain evidence="1">21-0</strain>
    </source>
</reference>
<dbReference type="Proteomes" id="UP000324748">
    <property type="component" value="Unassembled WGS sequence"/>
</dbReference>
<proteinExistence type="predicted"/>
<keyword evidence="2" id="KW-1185">Reference proteome</keyword>
<dbReference type="EMBL" id="VSWC01000145">
    <property type="protein sequence ID" value="KAA1076709.1"/>
    <property type="molecule type" value="Genomic_DNA"/>
</dbReference>